<keyword evidence="3" id="KW-1185">Reference proteome</keyword>
<dbReference type="Pfam" id="PF13561">
    <property type="entry name" value="adh_short_C2"/>
    <property type="match status" value="1"/>
</dbReference>
<comment type="similarity">
    <text evidence="1">Belongs to the short-chain dehydrogenases/reductases (SDR) family.</text>
</comment>
<sequence length="254" mass="27121">MSLFNLKNKSFLITGSSKGIGKSIAFQAASHGARVIISSRKLDACKNTANEINESIGSEVAFPIEGNIANESDLINLVDETNKLLGKIDVLICNAATNPFMGSMADIPSEAFDKVMNNNIKANHILTNLVTPQMIERKDGVIIIISSVGGTIGSNMIGTYNISKAADIQMVKNIAVEYGHHNIRANSIAPGLIRTDFAKGLWENPAIHEQYTKTHPMRRIGEPDEVAGAAIMLASEAGKYINGQTIIVDGGATA</sequence>
<dbReference type="NCBIfam" id="NF005559">
    <property type="entry name" value="PRK07231.1"/>
    <property type="match status" value="1"/>
</dbReference>
<dbReference type="InterPro" id="IPR036291">
    <property type="entry name" value="NAD(P)-bd_dom_sf"/>
</dbReference>
<evidence type="ECO:0000256" key="1">
    <source>
        <dbReference type="ARBA" id="ARBA00006484"/>
    </source>
</evidence>
<dbReference type="PANTHER" id="PTHR43943">
    <property type="entry name" value="DEHYDROGENASE/REDUCTASE (SDR FAMILY) MEMBER 4"/>
    <property type="match status" value="1"/>
</dbReference>
<dbReference type="EMBL" id="AMWX01000001">
    <property type="protein sequence ID" value="EKO37051.1"/>
    <property type="molecule type" value="Genomic_DNA"/>
</dbReference>
<reference evidence="2 3" key="1">
    <citation type="submission" date="2012-09" db="EMBL/GenBank/DDBJ databases">
        <authorList>
            <person name="Dupont C.L."/>
            <person name="Rusch D.B."/>
            <person name="Lombardo M.-J."/>
            <person name="Novotny M."/>
            <person name="Yee-Greenbaum J."/>
            <person name="Laskin R."/>
        </authorList>
    </citation>
    <scope>NUCLEOTIDE SEQUENCE [LARGE SCALE GENOMIC DNA]</scope>
    <source>
        <strain evidence="2">SAR86E</strain>
    </source>
</reference>
<organism evidence="2 3">
    <name type="scientific">SAR86 cluster bacterium SAR86E</name>
    <dbReference type="NCBI Taxonomy" id="1208365"/>
    <lineage>
        <taxon>Bacteria</taxon>
        <taxon>Pseudomonadati</taxon>
        <taxon>Pseudomonadota</taxon>
        <taxon>Gammaproteobacteria</taxon>
        <taxon>SAR86 cluster</taxon>
    </lineage>
</organism>
<dbReference type="AlphaFoldDB" id="K6GJ74"/>
<proteinExistence type="inferred from homology"/>
<dbReference type="Gene3D" id="3.40.50.720">
    <property type="entry name" value="NAD(P)-binding Rossmann-like Domain"/>
    <property type="match status" value="1"/>
</dbReference>
<dbReference type="STRING" id="1208365.B273_0173"/>
<gene>
    <name evidence="2" type="ORF">B273_0173</name>
</gene>
<dbReference type="PROSITE" id="PS00061">
    <property type="entry name" value="ADH_SHORT"/>
    <property type="match status" value="1"/>
</dbReference>
<dbReference type="SUPFAM" id="SSF51735">
    <property type="entry name" value="NAD(P)-binding Rossmann-fold domains"/>
    <property type="match status" value="1"/>
</dbReference>
<dbReference type="PANTHER" id="PTHR43943:SF2">
    <property type="entry name" value="DEHYDROGENASE_REDUCTASE 4"/>
    <property type="match status" value="1"/>
</dbReference>
<dbReference type="InterPro" id="IPR002347">
    <property type="entry name" value="SDR_fam"/>
</dbReference>
<protein>
    <submittedName>
        <fullName evidence="2">KR domain protein</fullName>
    </submittedName>
</protein>
<evidence type="ECO:0000313" key="3">
    <source>
        <dbReference type="Proteomes" id="UP000010310"/>
    </source>
</evidence>
<dbReference type="FunFam" id="3.40.50.720:FF:000084">
    <property type="entry name" value="Short-chain dehydrogenase reductase"/>
    <property type="match status" value="1"/>
</dbReference>
<name>K6GJ74_9GAMM</name>
<dbReference type="PRINTS" id="PR00080">
    <property type="entry name" value="SDRFAMILY"/>
</dbReference>
<evidence type="ECO:0000313" key="2">
    <source>
        <dbReference type="EMBL" id="EKO37051.1"/>
    </source>
</evidence>
<dbReference type="Proteomes" id="UP000010310">
    <property type="component" value="Unassembled WGS sequence"/>
</dbReference>
<comment type="caution">
    <text evidence="2">The sequence shown here is derived from an EMBL/GenBank/DDBJ whole genome shotgun (WGS) entry which is preliminary data.</text>
</comment>
<dbReference type="InterPro" id="IPR020904">
    <property type="entry name" value="Sc_DH/Rdtase_CS"/>
</dbReference>
<dbReference type="CDD" id="cd05233">
    <property type="entry name" value="SDR_c"/>
    <property type="match status" value="1"/>
</dbReference>
<accession>K6GJ74</accession>
<dbReference type="PRINTS" id="PR00081">
    <property type="entry name" value="GDHRDH"/>
</dbReference>
<dbReference type="PATRIC" id="fig|1208365.4.peg.177"/>